<sequence>MDNNTEFVRYDGFRKAVNFSLEATLNKFTLDKLQECYPMIDAEVLEFVRRQIVELWKEKAETECEKIYRDRQIKEKLNELDMIVVDARDRQVKNDKNVIHLDKVKPEQIVESRLIELKERSIKNMDGKLYELKKEYGSLMDELKGLTSATSQEAEKVERVIRELEGLHGEVIGDEQFEDLLKLNKE</sequence>
<dbReference type="RefSeq" id="XP_038778077.1">
    <property type="nucleotide sequence ID" value="XM_038922149.1"/>
</dbReference>
<evidence type="ECO:0000313" key="11">
    <source>
        <dbReference type="Proteomes" id="UP000662931"/>
    </source>
</evidence>
<evidence type="ECO:0000313" key="10">
    <source>
        <dbReference type="EMBL" id="QPG74512.1"/>
    </source>
</evidence>
<dbReference type="GO" id="GO:0007059">
    <property type="term" value="P:chromosome segregation"/>
    <property type="evidence" value="ECO:0007669"/>
    <property type="project" value="TreeGrafter"/>
</dbReference>
<dbReference type="OrthoDB" id="18453at2759"/>
<dbReference type="KEGG" id="bnn:FOA43_001842"/>
<keyword evidence="4" id="KW-0132">Cell division</keyword>
<keyword evidence="11" id="KW-1185">Reference proteome</keyword>
<name>A0A875S376_EENNA</name>
<evidence type="ECO:0000256" key="4">
    <source>
        <dbReference type="ARBA" id="ARBA00022618"/>
    </source>
</evidence>
<dbReference type="GO" id="GO:0000444">
    <property type="term" value="C:MIS12/MIND type complex"/>
    <property type="evidence" value="ECO:0007669"/>
    <property type="project" value="InterPro"/>
</dbReference>
<accession>A0A875S376</accession>
<organism evidence="10 11">
    <name type="scientific">Eeniella nana</name>
    <name type="common">Yeast</name>
    <name type="synonym">Brettanomyces nanus</name>
    <dbReference type="NCBI Taxonomy" id="13502"/>
    <lineage>
        <taxon>Eukaryota</taxon>
        <taxon>Fungi</taxon>
        <taxon>Dikarya</taxon>
        <taxon>Ascomycota</taxon>
        <taxon>Saccharomycotina</taxon>
        <taxon>Pichiomycetes</taxon>
        <taxon>Pichiales</taxon>
        <taxon>Pichiaceae</taxon>
        <taxon>Brettanomyces</taxon>
    </lineage>
</organism>
<evidence type="ECO:0000256" key="3">
    <source>
        <dbReference type="ARBA" id="ARBA00022454"/>
    </source>
</evidence>
<dbReference type="GO" id="GO:0005634">
    <property type="term" value="C:nucleus"/>
    <property type="evidence" value="ECO:0007669"/>
    <property type="project" value="UniProtKB-SubCell"/>
</dbReference>
<protein>
    <submittedName>
        <fullName evidence="10">Uncharacterized protein</fullName>
    </submittedName>
</protein>
<dbReference type="EMBL" id="CP064812">
    <property type="protein sequence ID" value="QPG74512.1"/>
    <property type="molecule type" value="Genomic_DNA"/>
</dbReference>
<evidence type="ECO:0000256" key="7">
    <source>
        <dbReference type="ARBA" id="ARBA00023242"/>
    </source>
</evidence>
<keyword evidence="6" id="KW-0995">Kinetochore</keyword>
<dbReference type="Pfam" id="PF03980">
    <property type="entry name" value="Nnf1"/>
    <property type="match status" value="1"/>
</dbReference>
<proteinExistence type="predicted"/>
<keyword evidence="5" id="KW-0498">Mitosis</keyword>
<dbReference type="Proteomes" id="UP000662931">
    <property type="component" value="Chromosome 1"/>
</dbReference>
<gene>
    <name evidence="10" type="ORF">FOA43_001842</name>
</gene>
<evidence type="ECO:0000256" key="1">
    <source>
        <dbReference type="ARBA" id="ARBA00004123"/>
    </source>
</evidence>
<keyword evidence="3" id="KW-0158">Chromosome</keyword>
<keyword evidence="8" id="KW-0131">Cell cycle</keyword>
<evidence type="ECO:0000256" key="5">
    <source>
        <dbReference type="ARBA" id="ARBA00022776"/>
    </source>
</evidence>
<evidence type="ECO:0000256" key="6">
    <source>
        <dbReference type="ARBA" id="ARBA00022838"/>
    </source>
</evidence>
<dbReference type="AlphaFoldDB" id="A0A875S376"/>
<dbReference type="InterPro" id="IPR007128">
    <property type="entry name" value="PMF1/Nnf1"/>
</dbReference>
<evidence type="ECO:0000256" key="8">
    <source>
        <dbReference type="ARBA" id="ARBA00023306"/>
    </source>
</evidence>
<dbReference type="PANTHER" id="PTHR15459:SF3">
    <property type="entry name" value="POLYAMINE-MODULATED FACTOR 1"/>
    <property type="match status" value="1"/>
</dbReference>
<reference evidence="10" key="1">
    <citation type="submission" date="2020-10" db="EMBL/GenBank/DDBJ databases">
        <authorList>
            <person name="Roach M.J.R."/>
        </authorList>
    </citation>
    <scope>NUCLEOTIDE SEQUENCE</scope>
    <source>
        <strain evidence="10">CBS 1945</strain>
    </source>
</reference>
<dbReference type="GO" id="GO:0051301">
    <property type="term" value="P:cell division"/>
    <property type="evidence" value="ECO:0007669"/>
    <property type="project" value="UniProtKB-KW"/>
</dbReference>
<keyword evidence="7" id="KW-0539">Nucleus</keyword>
<dbReference type="PANTHER" id="PTHR15459">
    <property type="entry name" value="POLYAMINE-MODULATED FACTOR 1"/>
    <property type="match status" value="1"/>
</dbReference>
<keyword evidence="9" id="KW-0137">Centromere</keyword>
<dbReference type="GeneID" id="62195243"/>
<evidence type="ECO:0000256" key="9">
    <source>
        <dbReference type="ARBA" id="ARBA00023328"/>
    </source>
</evidence>
<comment type="subcellular location">
    <subcellularLocation>
        <location evidence="2">Chromosome</location>
        <location evidence="2">Centromere</location>
        <location evidence="2">Kinetochore</location>
    </subcellularLocation>
    <subcellularLocation>
        <location evidence="1">Nucleus</location>
    </subcellularLocation>
</comment>
<evidence type="ECO:0000256" key="2">
    <source>
        <dbReference type="ARBA" id="ARBA00004629"/>
    </source>
</evidence>